<comment type="similarity">
    <text evidence="1">Belongs to the uracil-DNA glycosylase (UDG) superfamily. SMUG1 family.</text>
</comment>
<dbReference type="GO" id="GO:0017065">
    <property type="term" value="F:single-strand selective uracil DNA N-glycosylase activity"/>
    <property type="evidence" value="ECO:0007669"/>
    <property type="project" value="InterPro"/>
</dbReference>
<dbReference type="SUPFAM" id="SSF52141">
    <property type="entry name" value="Uracil-DNA glycosylase-like"/>
    <property type="match status" value="1"/>
</dbReference>
<evidence type="ECO:0000256" key="1">
    <source>
        <dbReference type="ARBA" id="ARBA00007889"/>
    </source>
</evidence>
<dbReference type="GO" id="GO:0000703">
    <property type="term" value="F:oxidized pyrimidine nucleobase lesion DNA N-glycosylase activity"/>
    <property type="evidence" value="ECO:0007669"/>
    <property type="project" value="TreeGrafter"/>
</dbReference>
<dbReference type="Gene3D" id="3.40.470.10">
    <property type="entry name" value="Uracil-DNA glycosylase-like domain"/>
    <property type="match status" value="1"/>
</dbReference>
<dbReference type="FunFam" id="3.40.470.10:FF:000005">
    <property type="entry name" value="Single-strand selective monofunctional uracil DNA glycosylase"/>
    <property type="match status" value="1"/>
</dbReference>
<dbReference type="AlphaFoldDB" id="A0A517N8X9"/>
<keyword evidence="3" id="KW-0378">Hydrolase</keyword>
<dbReference type="Pfam" id="PF03167">
    <property type="entry name" value="UDG"/>
    <property type="match status" value="1"/>
</dbReference>
<sequence length="252" mass="27778">MPVRPKSNVTGGVRKKLIAAARRLSKDVDALSFADPVSHVYNPLDYAWKSHQAYLSKINDQGVRIVLLGMNPGPWGMAQTGVPFGEIAAARDWMGINEPVKHPVNEHPKRPIQGFDCPRSEVSGRRLWGLFSERFESADAFFSEHFVVNYCPLVFMESTARNRTPDKLPASEREPLDAACDRHLKSVLKAVQPEIAIGVGAYAEKCLQRTIADMPDEIAIARILHPSPASPAANKDWAGSATQQLIDAGVWN</sequence>
<feature type="domain" description="Uracil-DNA glycosylase-like" evidence="6">
    <location>
        <begin position="59"/>
        <end position="233"/>
    </location>
</feature>
<name>A0A517N8X9_9BACT</name>
<organism evidence="7 8">
    <name type="scientific">Rubripirellula lacrimiformis</name>
    <dbReference type="NCBI Taxonomy" id="1930273"/>
    <lineage>
        <taxon>Bacteria</taxon>
        <taxon>Pseudomonadati</taxon>
        <taxon>Planctomycetota</taxon>
        <taxon>Planctomycetia</taxon>
        <taxon>Pirellulales</taxon>
        <taxon>Pirellulaceae</taxon>
        <taxon>Rubripirellula</taxon>
    </lineage>
</organism>
<keyword evidence="2" id="KW-0227">DNA damage</keyword>
<dbReference type="InterPro" id="IPR036895">
    <property type="entry name" value="Uracil-DNA_glycosylase-like_sf"/>
</dbReference>
<dbReference type="InterPro" id="IPR039134">
    <property type="entry name" value="SMUG1"/>
</dbReference>
<evidence type="ECO:0000259" key="6">
    <source>
        <dbReference type="Pfam" id="PF03167"/>
    </source>
</evidence>
<proteinExistence type="inferred from homology"/>
<protein>
    <submittedName>
        <fullName evidence="7">Uracil DNA glycosylase superfamily protein</fullName>
    </submittedName>
</protein>
<dbReference type="GO" id="GO:0006284">
    <property type="term" value="P:base-excision repair"/>
    <property type="evidence" value="ECO:0007669"/>
    <property type="project" value="InterPro"/>
</dbReference>
<evidence type="ECO:0000256" key="4">
    <source>
        <dbReference type="ARBA" id="ARBA00023125"/>
    </source>
</evidence>
<dbReference type="GO" id="GO:0003677">
    <property type="term" value="F:DNA binding"/>
    <property type="evidence" value="ECO:0007669"/>
    <property type="project" value="UniProtKB-KW"/>
</dbReference>
<dbReference type="RefSeq" id="WP_145169246.1">
    <property type="nucleotide sequence ID" value="NZ_CP036525.1"/>
</dbReference>
<dbReference type="EMBL" id="CP036525">
    <property type="protein sequence ID" value="QDT03587.1"/>
    <property type="molecule type" value="Genomic_DNA"/>
</dbReference>
<evidence type="ECO:0000256" key="5">
    <source>
        <dbReference type="ARBA" id="ARBA00023204"/>
    </source>
</evidence>
<keyword evidence="5" id="KW-0234">DNA repair</keyword>
<dbReference type="PANTHER" id="PTHR13235:SF2">
    <property type="entry name" value="SINGLE-STRAND SELECTIVE MONOFUNCTIONAL URACIL DNA GLYCOSYLASE"/>
    <property type="match status" value="1"/>
</dbReference>
<evidence type="ECO:0000313" key="8">
    <source>
        <dbReference type="Proteomes" id="UP000318538"/>
    </source>
</evidence>
<dbReference type="PANTHER" id="PTHR13235">
    <property type="entry name" value="SINGLE-STRAND SELECTIVE MONOFUNCTIONAL URACIL DNA GLYCOSYLASE"/>
    <property type="match status" value="1"/>
</dbReference>
<evidence type="ECO:0000313" key="7">
    <source>
        <dbReference type="EMBL" id="QDT03587.1"/>
    </source>
</evidence>
<accession>A0A517N8X9</accession>
<dbReference type="KEGG" id="rlc:K227x_19710"/>
<dbReference type="OrthoDB" id="267598at2"/>
<keyword evidence="8" id="KW-1185">Reference proteome</keyword>
<gene>
    <name evidence="7" type="ORF">K227x_19710</name>
</gene>
<evidence type="ECO:0000256" key="2">
    <source>
        <dbReference type="ARBA" id="ARBA00022763"/>
    </source>
</evidence>
<keyword evidence="4" id="KW-0238">DNA-binding</keyword>
<dbReference type="InterPro" id="IPR005122">
    <property type="entry name" value="Uracil-DNA_glycosylase-like"/>
</dbReference>
<reference evidence="7 8" key="1">
    <citation type="submission" date="2019-02" db="EMBL/GenBank/DDBJ databases">
        <title>Deep-cultivation of Planctomycetes and their phenomic and genomic characterization uncovers novel biology.</title>
        <authorList>
            <person name="Wiegand S."/>
            <person name="Jogler M."/>
            <person name="Boedeker C."/>
            <person name="Pinto D."/>
            <person name="Vollmers J."/>
            <person name="Rivas-Marin E."/>
            <person name="Kohn T."/>
            <person name="Peeters S.H."/>
            <person name="Heuer A."/>
            <person name="Rast P."/>
            <person name="Oberbeckmann S."/>
            <person name="Bunk B."/>
            <person name="Jeske O."/>
            <person name="Meyerdierks A."/>
            <person name="Storesund J.E."/>
            <person name="Kallscheuer N."/>
            <person name="Luecker S."/>
            <person name="Lage O.M."/>
            <person name="Pohl T."/>
            <person name="Merkel B.J."/>
            <person name="Hornburger P."/>
            <person name="Mueller R.-W."/>
            <person name="Bruemmer F."/>
            <person name="Labrenz M."/>
            <person name="Spormann A.M."/>
            <person name="Op den Camp H."/>
            <person name="Overmann J."/>
            <person name="Amann R."/>
            <person name="Jetten M.S.M."/>
            <person name="Mascher T."/>
            <person name="Medema M.H."/>
            <person name="Devos D.P."/>
            <person name="Kaster A.-K."/>
            <person name="Ovreas L."/>
            <person name="Rohde M."/>
            <person name="Galperin M.Y."/>
            <person name="Jogler C."/>
        </authorList>
    </citation>
    <scope>NUCLEOTIDE SEQUENCE [LARGE SCALE GENOMIC DNA]</scope>
    <source>
        <strain evidence="7 8">K22_7</strain>
    </source>
</reference>
<dbReference type="Proteomes" id="UP000318538">
    <property type="component" value="Chromosome"/>
</dbReference>
<dbReference type="CDD" id="cd19374">
    <property type="entry name" value="UDG-F3_SMUG1-like"/>
    <property type="match status" value="1"/>
</dbReference>
<evidence type="ECO:0000256" key="3">
    <source>
        <dbReference type="ARBA" id="ARBA00022801"/>
    </source>
</evidence>